<keyword evidence="1" id="KW-0472">Membrane</keyword>
<feature type="transmembrane region" description="Helical" evidence="1">
    <location>
        <begin position="146"/>
        <end position="170"/>
    </location>
</feature>
<sequence>MSHSTTKLKPLVSSLTLSSKESEKLLSYTRATQTLPGTVVPVIRHTLRIPLIVSYAILLLFNAAYLVVSGYASLWQSSAYIGAAAGGNSVFFAIVLLITSSKPPHPLASPPSSSLGARVCSVLLTAAWAVSLGFVIQSTVNEPSPLAYSEVATSVLSFSASLAVSVLQLVQCSRYRKALRGPRVSRIFLAIKKQR</sequence>
<feature type="transmembrane region" description="Helical" evidence="1">
    <location>
        <begin position="119"/>
        <end position="140"/>
    </location>
</feature>
<name>A0A8H5FKC6_9AGAR</name>
<keyword evidence="1" id="KW-0812">Transmembrane</keyword>
<proteinExistence type="predicted"/>
<protein>
    <submittedName>
        <fullName evidence="2">Uncharacterized protein</fullName>
    </submittedName>
</protein>
<dbReference type="AlphaFoldDB" id="A0A8H5FKC6"/>
<reference evidence="2 3" key="1">
    <citation type="journal article" date="2020" name="ISME J.">
        <title>Uncovering the hidden diversity of litter-decomposition mechanisms in mushroom-forming fungi.</title>
        <authorList>
            <person name="Floudas D."/>
            <person name="Bentzer J."/>
            <person name="Ahren D."/>
            <person name="Johansson T."/>
            <person name="Persson P."/>
            <person name="Tunlid A."/>
        </authorList>
    </citation>
    <scope>NUCLEOTIDE SEQUENCE [LARGE SCALE GENOMIC DNA]</scope>
    <source>
        <strain evidence="2 3">CBS 175.51</strain>
    </source>
</reference>
<dbReference type="EMBL" id="JAACJK010000004">
    <property type="protein sequence ID" value="KAF5340375.1"/>
    <property type="molecule type" value="Genomic_DNA"/>
</dbReference>
<organism evidence="2 3">
    <name type="scientific">Ephemerocybe angulata</name>
    <dbReference type="NCBI Taxonomy" id="980116"/>
    <lineage>
        <taxon>Eukaryota</taxon>
        <taxon>Fungi</taxon>
        <taxon>Dikarya</taxon>
        <taxon>Basidiomycota</taxon>
        <taxon>Agaricomycotina</taxon>
        <taxon>Agaricomycetes</taxon>
        <taxon>Agaricomycetidae</taxon>
        <taxon>Agaricales</taxon>
        <taxon>Agaricineae</taxon>
        <taxon>Psathyrellaceae</taxon>
        <taxon>Ephemerocybe</taxon>
    </lineage>
</organism>
<comment type="caution">
    <text evidence="2">The sequence shown here is derived from an EMBL/GenBank/DDBJ whole genome shotgun (WGS) entry which is preliminary data.</text>
</comment>
<evidence type="ECO:0000256" key="1">
    <source>
        <dbReference type="SAM" id="Phobius"/>
    </source>
</evidence>
<feature type="transmembrane region" description="Helical" evidence="1">
    <location>
        <begin position="78"/>
        <end position="98"/>
    </location>
</feature>
<evidence type="ECO:0000313" key="3">
    <source>
        <dbReference type="Proteomes" id="UP000541558"/>
    </source>
</evidence>
<accession>A0A8H5FKC6</accession>
<keyword evidence="1" id="KW-1133">Transmembrane helix</keyword>
<feature type="transmembrane region" description="Helical" evidence="1">
    <location>
        <begin position="52"/>
        <end position="72"/>
    </location>
</feature>
<keyword evidence="3" id="KW-1185">Reference proteome</keyword>
<gene>
    <name evidence="2" type="ORF">D9611_007785</name>
</gene>
<evidence type="ECO:0000313" key="2">
    <source>
        <dbReference type="EMBL" id="KAF5340375.1"/>
    </source>
</evidence>
<dbReference type="OrthoDB" id="3095950at2759"/>
<dbReference type="Proteomes" id="UP000541558">
    <property type="component" value="Unassembled WGS sequence"/>
</dbReference>